<feature type="region of interest" description="Disordered" evidence="1">
    <location>
        <begin position="61"/>
        <end position="93"/>
    </location>
</feature>
<dbReference type="AlphaFoldDB" id="A0A4V3SDS1"/>
<evidence type="ECO:0000313" key="2">
    <source>
        <dbReference type="EMBL" id="TGZ61754.1"/>
    </source>
</evidence>
<keyword evidence="3" id="KW-1185">Reference proteome</keyword>
<gene>
    <name evidence="2" type="ORF">CRM22_007820</name>
</gene>
<dbReference type="Proteomes" id="UP000308267">
    <property type="component" value="Unassembled WGS sequence"/>
</dbReference>
<evidence type="ECO:0000313" key="3">
    <source>
        <dbReference type="Proteomes" id="UP000308267"/>
    </source>
</evidence>
<feature type="region of interest" description="Disordered" evidence="1">
    <location>
        <begin position="205"/>
        <end position="242"/>
    </location>
</feature>
<feature type="compositionally biased region" description="Polar residues" evidence="1">
    <location>
        <begin position="427"/>
        <end position="442"/>
    </location>
</feature>
<feature type="region of interest" description="Disordered" evidence="1">
    <location>
        <begin position="427"/>
        <end position="468"/>
    </location>
</feature>
<organism evidence="2 3">
    <name type="scientific">Opisthorchis felineus</name>
    <dbReference type="NCBI Taxonomy" id="147828"/>
    <lineage>
        <taxon>Eukaryota</taxon>
        <taxon>Metazoa</taxon>
        <taxon>Spiralia</taxon>
        <taxon>Lophotrochozoa</taxon>
        <taxon>Platyhelminthes</taxon>
        <taxon>Trematoda</taxon>
        <taxon>Digenea</taxon>
        <taxon>Opisthorchiida</taxon>
        <taxon>Opisthorchiata</taxon>
        <taxon>Opisthorchiidae</taxon>
        <taxon>Opisthorchis</taxon>
    </lineage>
</organism>
<sequence>MMRPMSLNRPLPPLPCNDVILVPKATVPLSGPFFAGPLTQCPLTENPKTNILFIPSGGDIVGSVQQMSPRQPAPVQPQSSQKQKPRPRVPRMGVSMQPTSGTMFLQQSRASICSPSMILGQPNAERKYPPHGTPNLAFETTSLSEEVCPNKHGPIGPTENATKLELTGHERKLTSLNFLLSSARNGSINMSQDLRKFFRRPSNFPNSHIMTAMPESMQKRPAPNQGNQGRSRSTSSCDYSQDTETTSLSLTWPMSRSQHDVSNQVYRSVSNLLANDPSAESQYFGMSVEPPTAAPDLRQLQGSNSSGTADKENDSSTLSPTLTEQMTGAWTNSSAEEWLRMVDTEDMLRRLKRMRIISLTAKQWKIKRRPDGTRYLACRKSHEAKCGPNPVSKHDHNLNPTGNQKTSLQEYACQVQTNQLAEQDSLENVNGNQRSLPEQTQSRRCKQKRSKCQSPNEISPRLSINTDQNVILSMNGTHSARRQSRKRDSVKLTSIVHRDDEDLTAAVNRPRLSVQEDRHRRASSQTIFSVRQTNTSTQRSYTAGRLSMMRNSGLANPNHPNQVLRDIHLFSNCSTYTTRSSDSSATTGSTKLVTMLVV</sequence>
<evidence type="ECO:0000256" key="1">
    <source>
        <dbReference type="SAM" id="MobiDB-lite"/>
    </source>
</evidence>
<feature type="region of interest" description="Disordered" evidence="1">
    <location>
        <begin position="383"/>
        <end position="404"/>
    </location>
</feature>
<protein>
    <submittedName>
        <fullName evidence="2">Uncharacterized protein</fullName>
    </submittedName>
</protein>
<accession>A0A4V3SDS1</accession>
<proteinExistence type="predicted"/>
<feature type="compositionally biased region" description="Polar residues" evidence="1">
    <location>
        <begin position="224"/>
        <end position="242"/>
    </location>
</feature>
<reference evidence="2 3" key="1">
    <citation type="journal article" date="2019" name="BMC Genomics">
        <title>New insights from Opisthorchis felineus genome: update on genomics of the epidemiologically important liver flukes.</title>
        <authorList>
            <person name="Ershov N.I."/>
            <person name="Mordvinov V.A."/>
            <person name="Prokhortchouk E.B."/>
            <person name="Pakharukova M.Y."/>
            <person name="Gunbin K.V."/>
            <person name="Ustyantsev K."/>
            <person name="Genaev M.A."/>
            <person name="Blinov A.G."/>
            <person name="Mazur A."/>
            <person name="Boulygina E."/>
            <person name="Tsygankova S."/>
            <person name="Khrameeva E."/>
            <person name="Chekanov N."/>
            <person name="Fan G."/>
            <person name="Xiao A."/>
            <person name="Zhang H."/>
            <person name="Xu X."/>
            <person name="Yang H."/>
            <person name="Solovyev V."/>
            <person name="Lee S.M."/>
            <person name="Liu X."/>
            <person name="Afonnikov D.A."/>
            <person name="Skryabin K.G."/>
        </authorList>
    </citation>
    <scope>NUCLEOTIDE SEQUENCE [LARGE SCALE GENOMIC DNA]</scope>
    <source>
        <strain evidence="2">AK-0245</strain>
        <tissue evidence="2">Whole organism</tissue>
    </source>
</reference>
<dbReference type="OrthoDB" id="6262546at2759"/>
<feature type="region of interest" description="Disordered" evidence="1">
    <location>
        <begin position="282"/>
        <end position="330"/>
    </location>
</feature>
<dbReference type="EMBL" id="SJOL01007812">
    <property type="protein sequence ID" value="TGZ61754.1"/>
    <property type="molecule type" value="Genomic_DNA"/>
</dbReference>
<comment type="caution">
    <text evidence="2">The sequence shown here is derived from an EMBL/GenBank/DDBJ whole genome shotgun (WGS) entry which is preliminary data.</text>
</comment>
<name>A0A4V3SDS1_OPIFE</name>
<feature type="compositionally biased region" description="Polar residues" evidence="1">
    <location>
        <begin position="315"/>
        <end position="330"/>
    </location>
</feature>
<feature type="compositionally biased region" description="Polar residues" evidence="1">
    <location>
        <begin position="452"/>
        <end position="468"/>
    </location>
</feature>